<name>A0A8H6XIF1_9AGAR</name>
<dbReference type="Gene3D" id="3.20.20.70">
    <property type="entry name" value="Aldolase class I"/>
    <property type="match status" value="1"/>
</dbReference>
<dbReference type="SUPFAM" id="SSF51395">
    <property type="entry name" value="FMN-linked oxidoreductases"/>
    <property type="match status" value="1"/>
</dbReference>
<proteinExistence type="predicted"/>
<sequence>MVWLCGVPFASKPPLRADPDLAVFSIALLATPCVNYLRNMAPFSSKSQSSASLGSVTRRLVEQRSSALGPKVIDQFLHDGSNIRIDKYGGACTRFPFKVVEAVGQPLRVSPWGAVPGMHFVDIPRHHATGPIRFADLARVLERKIWGARRRVIHAIAAAMNRATWTCLGANLDLPSLSATALSVGNRASSYYAPGSVDPKGYTDCPFAAAIQAHQTSAGP</sequence>
<dbReference type="EMBL" id="JACAZH010000028">
    <property type="protein sequence ID" value="KAF7340925.1"/>
    <property type="molecule type" value="Genomic_DNA"/>
</dbReference>
<dbReference type="InterPro" id="IPR013785">
    <property type="entry name" value="Aldolase_TIM"/>
</dbReference>
<accession>A0A8H6XIF1</accession>
<comment type="caution">
    <text evidence="1">The sequence shown here is derived from an EMBL/GenBank/DDBJ whole genome shotgun (WGS) entry which is preliminary data.</text>
</comment>
<dbReference type="AlphaFoldDB" id="A0A8H6XIF1"/>
<evidence type="ECO:0000313" key="2">
    <source>
        <dbReference type="Proteomes" id="UP000623467"/>
    </source>
</evidence>
<keyword evidence="2" id="KW-1185">Reference proteome</keyword>
<reference evidence="1" key="1">
    <citation type="submission" date="2020-05" db="EMBL/GenBank/DDBJ databases">
        <title>Mycena genomes resolve the evolution of fungal bioluminescence.</title>
        <authorList>
            <person name="Tsai I.J."/>
        </authorList>
    </citation>
    <scope>NUCLEOTIDE SEQUENCE</scope>
    <source>
        <strain evidence="1">160909Yilan</strain>
    </source>
</reference>
<organism evidence="1 2">
    <name type="scientific">Mycena sanguinolenta</name>
    <dbReference type="NCBI Taxonomy" id="230812"/>
    <lineage>
        <taxon>Eukaryota</taxon>
        <taxon>Fungi</taxon>
        <taxon>Dikarya</taxon>
        <taxon>Basidiomycota</taxon>
        <taxon>Agaricomycotina</taxon>
        <taxon>Agaricomycetes</taxon>
        <taxon>Agaricomycetidae</taxon>
        <taxon>Agaricales</taxon>
        <taxon>Marasmiineae</taxon>
        <taxon>Mycenaceae</taxon>
        <taxon>Mycena</taxon>
    </lineage>
</organism>
<protein>
    <submittedName>
        <fullName evidence="1">Nadh:flavin oxidoreductase nadh oxidase</fullName>
    </submittedName>
</protein>
<dbReference type="OrthoDB" id="276546at2759"/>
<gene>
    <name evidence="1" type="ORF">MSAN_02077500</name>
</gene>
<evidence type="ECO:0000313" key="1">
    <source>
        <dbReference type="EMBL" id="KAF7340925.1"/>
    </source>
</evidence>
<dbReference type="Proteomes" id="UP000623467">
    <property type="component" value="Unassembled WGS sequence"/>
</dbReference>